<comment type="similarity">
    <text evidence="1">Belongs to the transposase 11 family.</text>
</comment>
<evidence type="ECO:0000256" key="2">
    <source>
        <dbReference type="ARBA" id="ARBA00022578"/>
    </source>
</evidence>
<evidence type="ECO:0000313" key="7">
    <source>
        <dbReference type="Proteomes" id="UP001157046"/>
    </source>
</evidence>
<dbReference type="RefSeq" id="WP_220775064.1">
    <property type="nucleotide sequence ID" value="NZ_BPFC01000249.1"/>
</dbReference>
<gene>
    <name evidence="6" type="ORF">GCM10025855_16070</name>
</gene>
<evidence type="ECO:0000313" key="6">
    <source>
        <dbReference type="EMBL" id="GMA82074.1"/>
    </source>
</evidence>
<comment type="caution">
    <text evidence="6">The sequence shown here is derived from an EMBL/GenBank/DDBJ whole genome shotgun (WGS) entry which is preliminary data.</text>
</comment>
<proteinExistence type="inferred from homology"/>
<organism evidence="6 7">
    <name type="scientific">Shewanella glacialipiscicola</name>
    <dbReference type="NCBI Taxonomy" id="614069"/>
    <lineage>
        <taxon>Bacteria</taxon>
        <taxon>Pseudomonadati</taxon>
        <taxon>Pseudomonadota</taxon>
        <taxon>Gammaproteobacteria</taxon>
        <taxon>Alteromonadales</taxon>
        <taxon>Shewanellaceae</taxon>
        <taxon>Shewanella</taxon>
    </lineage>
</organism>
<keyword evidence="7" id="KW-1185">Reference proteome</keyword>
<evidence type="ECO:0000256" key="3">
    <source>
        <dbReference type="ARBA" id="ARBA00023125"/>
    </source>
</evidence>
<keyword evidence="3" id="KW-0238">DNA-binding</keyword>
<accession>A0ABQ6J3D9</accession>
<dbReference type="SUPFAM" id="SSF53098">
    <property type="entry name" value="Ribonuclease H-like"/>
    <property type="match status" value="1"/>
</dbReference>
<sequence>MTMSLLSEQPVSLTLTPDRTSERTYLPKAETLMDTLLQADAGYMDLDYLANLTRHGGYFLMRAGKHLNPNVMQATDAKGKILDKLANKPLKEVLRSKGRKRAVLDLDVAWKYYSCRMVAIWHQQDNRYLCWLTNLPRPRFSTEDISKLYRLRWQVELLFKEWKSHNNLKRFSTVQPHLVEELIWSSLLSLLLKRYLCRAAAQKVALRLSMFKMAKTPIGWFEPIMKSLALQAKSQLEADAAWAIEFIGKTCKRSQQAKSRKDNSLDDIWRHLNA</sequence>
<name>A0ABQ6J3D9_9GAMM</name>
<dbReference type="NCBIfam" id="NF033592">
    <property type="entry name" value="transpos_IS4_1"/>
    <property type="match status" value="1"/>
</dbReference>
<dbReference type="Proteomes" id="UP001157046">
    <property type="component" value="Unassembled WGS sequence"/>
</dbReference>
<dbReference type="InterPro" id="IPR002559">
    <property type="entry name" value="Transposase_11"/>
</dbReference>
<keyword evidence="4" id="KW-0233">DNA recombination</keyword>
<reference evidence="7" key="1">
    <citation type="journal article" date="2019" name="Int. J. Syst. Evol. Microbiol.">
        <title>The Global Catalogue of Microorganisms (GCM) 10K type strain sequencing project: providing services to taxonomists for standard genome sequencing and annotation.</title>
        <authorList>
            <consortium name="The Broad Institute Genomics Platform"/>
            <consortium name="The Broad Institute Genome Sequencing Center for Infectious Disease"/>
            <person name="Wu L."/>
            <person name="Ma J."/>
        </authorList>
    </citation>
    <scope>NUCLEOTIDE SEQUENCE [LARGE SCALE GENOMIC DNA]</scope>
    <source>
        <strain evidence="7">NBRC 102030</strain>
    </source>
</reference>
<evidence type="ECO:0000256" key="1">
    <source>
        <dbReference type="ARBA" id="ARBA00010075"/>
    </source>
</evidence>
<evidence type="ECO:0000256" key="4">
    <source>
        <dbReference type="ARBA" id="ARBA00023172"/>
    </source>
</evidence>
<protein>
    <recommendedName>
        <fullName evidence="5">Transposase IS4-like domain-containing protein</fullName>
    </recommendedName>
</protein>
<dbReference type="EMBL" id="BSUY01000001">
    <property type="protein sequence ID" value="GMA82074.1"/>
    <property type="molecule type" value="Genomic_DNA"/>
</dbReference>
<dbReference type="Pfam" id="PF01609">
    <property type="entry name" value="DDE_Tnp_1"/>
    <property type="match status" value="1"/>
</dbReference>
<dbReference type="InterPro" id="IPR012337">
    <property type="entry name" value="RNaseH-like_sf"/>
</dbReference>
<feature type="domain" description="Transposase IS4-like" evidence="5">
    <location>
        <begin position="3"/>
        <end position="192"/>
    </location>
</feature>
<dbReference type="PANTHER" id="PTHR33258">
    <property type="entry name" value="TRANSPOSASE INSL FOR INSERTION SEQUENCE ELEMENT IS186A-RELATED"/>
    <property type="match status" value="1"/>
</dbReference>
<dbReference type="InterPro" id="IPR047952">
    <property type="entry name" value="Transpos_IS4"/>
</dbReference>
<dbReference type="PANTHER" id="PTHR33258:SF1">
    <property type="entry name" value="TRANSPOSASE INSL FOR INSERTION SEQUENCE ELEMENT IS186A-RELATED"/>
    <property type="match status" value="1"/>
</dbReference>
<keyword evidence="2" id="KW-0815">Transposition</keyword>
<evidence type="ECO:0000259" key="5">
    <source>
        <dbReference type="Pfam" id="PF01609"/>
    </source>
</evidence>